<proteinExistence type="predicted"/>
<dbReference type="EMBL" id="OR343189">
    <property type="protein sequence ID" value="WNL50041.1"/>
    <property type="molecule type" value="Genomic_DNA"/>
</dbReference>
<evidence type="ECO:0000313" key="2">
    <source>
        <dbReference type="EMBL" id="WNL50041.1"/>
    </source>
</evidence>
<protein>
    <recommendedName>
        <fullName evidence="1">DUF5858 domain-containing protein</fullName>
    </recommendedName>
</protein>
<reference evidence="2" key="1">
    <citation type="submission" date="2023-07" db="EMBL/GenBank/DDBJ databases">
        <authorList>
            <person name="Xia Y."/>
        </authorList>
    </citation>
    <scope>NUCLEOTIDE SEQUENCE</scope>
    <source>
        <strain evidence="2">E</strain>
    </source>
</reference>
<dbReference type="Pfam" id="PF19176">
    <property type="entry name" value="DUF5858"/>
    <property type="match status" value="1"/>
</dbReference>
<dbReference type="InterPro" id="IPR043873">
    <property type="entry name" value="DUF5858"/>
</dbReference>
<name>A0AA96IYB5_9VIRU</name>
<accession>A0AA96IYB5</accession>
<gene>
    <name evidence="2" type="ORF">MarDSR_002</name>
</gene>
<evidence type="ECO:0000259" key="1">
    <source>
        <dbReference type="Pfam" id="PF19176"/>
    </source>
</evidence>
<organism evidence="2">
    <name type="scientific">Marseillevirus sp</name>
    <dbReference type="NCBI Taxonomy" id="2809551"/>
    <lineage>
        <taxon>Viruses</taxon>
        <taxon>Varidnaviria</taxon>
        <taxon>Bamfordvirae</taxon>
        <taxon>Nucleocytoviricota</taxon>
        <taxon>Megaviricetes</taxon>
        <taxon>Pimascovirales</taxon>
        <taxon>Pimascovirales incertae sedis</taxon>
        <taxon>Marseilleviridae</taxon>
        <taxon>Marseillevirus</taxon>
    </lineage>
</organism>
<feature type="domain" description="DUF5858" evidence="1">
    <location>
        <begin position="121"/>
        <end position="181"/>
    </location>
</feature>
<sequence>MEDEPETFFVEDIGDVSVNVGGYEGTMRAIPREFRIKEMNAQEREKALEYAHILSKKINERLEADFPISTDFTSSHVNLSIMQGGTSNIRRLASIGHNNMLTDVRVIYPIYGEEDAMFVSEEEVIERAVSIIKADIVYSNSIVAKKLDTLNDNFSRLFEFLKESVELVPGGDEAKRLSENFMEKSLEQNT</sequence>